<dbReference type="NCBIfam" id="TIGR01484">
    <property type="entry name" value="HAD-SF-IIB"/>
    <property type="match status" value="1"/>
</dbReference>
<dbReference type="PANTHER" id="PTHR10000:SF8">
    <property type="entry name" value="HAD SUPERFAMILY HYDROLASE-LIKE, TYPE 3"/>
    <property type="match status" value="1"/>
</dbReference>
<gene>
    <name evidence="1" type="ORF">FC83_GL000607</name>
</gene>
<comment type="caution">
    <text evidence="1">The sequence shown here is derived from an EMBL/GenBank/DDBJ whole genome shotgun (WGS) entry which is preliminary data.</text>
</comment>
<dbReference type="InterPro" id="IPR036412">
    <property type="entry name" value="HAD-like_sf"/>
</dbReference>
<dbReference type="NCBIfam" id="TIGR00099">
    <property type="entry name" value="Cof-subfamily"/>
    <property type="match status" value="1"/>
</dbReference>
<dbReference type="SFLD" id="SFLDG01140">
    <property type="entry name" value="C2.B:_Phosphomannomutase_and_P"/>
    <property type="match status" value="1"/>
</dbReference>
<dbReference type="AlphaFoldDB" id="X0PDT7"/>
<dbReference type="Gene3D" id="3.40.50.1000">
    <property type="entry name" value="HAD superfamily/HAD-like"/>
    <property type="match status" value="1"/>
</dbReference>
<dbReference type="STRING" id="1423734.FC83_GL000607"/>
<dbReference type="Proteomes" id="UP000051236">
    <property type="component" value="Unassembled WGS sequence"/>
</dbReference>
<accession>X0PDT7</accession>
<evidence type="ECO:0000313" key="1">
    <source>
        <dbReference type="EMBL" id="KRM31546.1"/>
    </source>
</evidence>
<keyword evidence="2" id="KW-1185">Reference proteome</keyword>
<keyword evidence="1" id="KW-0378">Hydrolase</keyword>
<dbReference type="NCBIfam" id="NF007806">
    <property type="entry name" value="PRK10513.1"/>
    <property type="match status" value="1"/>
</dbReference>
<dbReference type="Pfam" id="PF08282">
    <property type="entry name" value="Hydrolase_3"/>
    <property type="match status" value="1"/>
</dbReference>
<dbReference type="eggNOG" id="COG0561">
    <property type="taxonomic scope" value="Bacteria"/>
</dbReference>
<protein>
    <submittedName>
        <fullName evidence="1">HAD superfamily hydrolase</fullName>
    </submittedName>
</protein>
<name>X0PDT7_9LACO</name>
<dbReference type="InterPro" id="IPR023214">
    <property type="entry name" value="HAD_sf"/>
</dbReference>
<organism evidence="1 2">
    <name type="scientific">Agrilactobacillus composti DSM 18527 = JCM 14202</name>
    <dbReference type="NCBI Taxonomy" id="1423734"/>
    <lineage>
        <taxon>Bacteria</taxon>
        <taxon>Bacillati</taxon>
        <taxon>Bacillota</taxon>
        <taxon>Bacilli</taxon>
        <taxon>Lactobacillales</taxon>
        <taxon>Lactobacillaceae</taxon>
        <taxon>Agrilactobacillus</taxon>
    </lineage>
</organism>
<dbReference type="OrthoDB" id="9790031at2"/>
<dbReference type="Gene3D" id="3.30.1240.10">
    <property type="match status" value="1"/>
</dbReference>
<dbReference type="EMBL" id="AZGA01000077">
    <property type="protein sequence ID" value="KRM31546.1"/>
    <property type="molecule type" value="Genomic_DNA"/>
</dbReference>
<dbReference type="CDD" id="cd07516">
    <property type="entry name" value="HAD_Pase"/>
    <property type="match status" value="1"/>
</dbReference>
<dbReference type="SFLD" id="SFLDS00003">
    <property type="entry name" value="Haloacid_Dehalogenase"/>
    <property type="match status" value="1"/>
</dbReference>
<evidence type="ECO:0000313" key="2">
    <source>
        <dbReference type="Proteomes" id="UP000051236"/>
    </source>
</evidence>
<proteinExistence type="predicted"/>
<reference evidence="1 2" key="1">
    <citation type="journal article" date="2015" name="Genome Announc.">
        <title>Expanding the biotechnology potential of lactobacilli through comparative genomics of 213 strains and associated genera.</title>
        <authorList>
            <person name="Sun Z."/>
            <person name="Harris H.M."/>
            <person name="McCann A."/>
            <person name="Guo C."/>
            <person name="Argimon S."/>
            <person name="Zhang W."/>
            <person name="Yang X."/>
            <person name="Jeffery I.B."/>
            <person name="Cooney J.C."/>
            <person name="Kagawa T.F."/>
            <person name="Liu W."/>
            <person name="Song Y."/>
            <person name="Salvetti E."/>
            <person name="Wrobel A."/>
            <person name="Rasinkangas P."/>
            <person name="Parkhill J."/>
            <person name="Rea M.C."/>
            <person name="O'Sullivan O."/>
            <person name="Ritari J."/>
            <person name="Douillard F.P."/>
            <person name="Paul Ross R."/>
            <person name="Yang R."/>
            <person name="Briner A.E."/>
            <person name="Felis G.E."/>
            <person name="de Vos W.M."/>
            <person name="Barrangou R."/>
            <person name="Klaenhammer T.R."/>
            <person name="Caufield P.W."/>
            <person name="Cui Y."/>
            <person name="Zhang H."/>
            <person name="O'Toole P.W."/>
        </authorList>
    </citation>
    <scope>NUCLEOTIDE SEQUENCE [LARGE SCALE GENOMIC DNA]</scope>
    <source>
        <strain evidence="1 2">DSM 18527</strain>
    </source>
</reference>
<dbReference type="InterPro" id="IPR006379">
    <property type="entry name" value="HAD-SF_hydro_IIB"/>
</dbReference>
<dbReference type="SFLD" id="SFLDG01144">
    <property type="entry name" value="C2.B.4:_PGP_Like"/>
    <property type="match status" value="1"/>
</dbReference>
<dbReference type="RefSeq" id="WP_035452022.1">
    <property type="nucleotide sequence ID" value="NZ_AZGA01000077.1"/>
</dbReference>
<dbReference type="GO" id="GO:0005829">
    <property type="term" value="C:cytosol"/>
    <property type="evidence" value="ECO:0007669"/>
    <property type="project" value="TreeGrafter"/>
</dbReference>
<dbReference type="InterPro" id="IPR000150">
    <property type="entry name" value="Cof"/>
</dbReference>
<sequence length="271" mass="29918">MSKIKLVAIDMDGTLLDDHQQITPENIAAIQKADAAGVQIVLASGRPLAGLKQYLTQLQLWEEDHYTITFNGALVQENATDKTILEHTVPLETFKTFAKLAQTLHLHIHAEDKDRMYTPNRDISKYTVIESALVDLPLHYRTLDEFSPDTHFSKVMMIDEPDLITAAEPKIPATLKEDYYIVKSTPYFLEVMNRQVSKGKALDELAAFLGFKQSEVMAIGDQGNDLSMVQYAGMGVAMANAIDAVKASATIQTASNNDSGVAQAINQYVLS</sequence>
<dbReference type="GO" id="GO:0016791">
    <property type="term" value="F:phosphatase activity"/>
    <property type="evidence" value="ECO:0007669"/>
    <property type="project" value="TreeGrafter"/>
</dbReference>
<dbReference type="PANTHER" id="PTHR10000">
    <property type="entry name" value="PHOSPHOSERINE PHOSPHATASE"/>
    <property type="match status" value="1"/>
</dbReference>
<dbReference type="PATRIC" id="fig|1423734.3.peg.613"/>
<dbReference type="GO" id="GO:0000287">
    <property type="term" value="F:magnesium ion binding"/>
    <property type="evidence" value="ECO:0007669"/>
    <property type="project" value="TreeGrafter"/>
</dbReference>
<dbReference type="SUPFAM" id="SSF56784">
    <property type="entry name" value="HAD-like"/>
    <property type="match status" value="1"/>
</dbReference>